<protein>
    <submittedName>
        <fullName evidence="2">AAA family ATPase</fullName>
    </submittedName>
</protein>
<evidence type="ECO:0000313" key="3">
    <source>
        <dbReference type="Proteomes" id="UP000595197"/>
    </source>
</evidence>
<proteinExistence type="predicted"/>
<keyword evidence="3" id="KW-1185">Reference proteome</keyword>
<dbReference type="RefSeq" id="WP_201076586.1">
    <property type="nucleotide sequence ID" value="NZ_CP067420.1"/>
</dbReference>
<evidence type="ECO:0000313" key="2">
    <source>
        <dbReference type="EMBL" id="QQP89843.1"/>
    </source>
</evidence>
<feature type="domain" description="AAA+ ATPase" evidence="1">
    <location>
        <begin position="35"/>
        <end position="177"/>
    </location>
</feature>
<dbReference type="CDD" id="cd00009">
    <property type="entry name" value="AAA"/>
    <property type="match status" value="1"/>
</dbReference>
<name>A0ABX7B6V0_9PROT</name>
<dbReference type="InterPro" id="IPR003959">
    <property type="entry name" value="ATPase_AAA_core"/>
</dbReference>
<dbReference type="EMBL" id="CP067420">
    <property type="protein sequence ID" value="QQP89843.1"/>
    <property type="molecule type" value="Genomic_DNA"/>
</dbReference>
<accession>A0ABX7B6V0</accession>
<dbReference type="Proteomes" id="UP000595197">
    <property type="component" value="Chromosome"/>
</dbReference>
<dbReference type="InterPro" id="IPR027417">
    <property type="entry name" value="P-loop_NTPase"/>
</dbReference>
<dbReference type="SMART" id="SM00382">
    <property type="entry name" value="AAA"/>
    <property type="match status" value="1"/>
</dbReference>
<dbReference type="Pfam" id="PF00004">
    <property type="entry name" value="AAA"/>
    <property type="match status" value="1"/>
</dbReference>
<evidence type="ECO:0000259" key="1">
    <source>
        <dbReference type="SMART" id="SM00382"/>
    </source>
</evidence>
<organism evidence="2 3">
    <name type="scientific">Skermanella cutis</name>
    <dbReference type="NCBI Taxonomy" id="2775420"/>
    <lineage>
        <taxon>Bacteria</taxon>
        <taxon>Pseudomonadati</taxon>
        <taxon>Pseudomonadota</taxon>
        <taxon>Alphaproteobacteria</taxon>
        <taxon>Rhodospirillales</taxon>
        <taxon>Azospirillaceae</taxon>
        <taxon>Skermanella</taxon>
    </lineage>
</organism>
<dbReference type="Gene3D" id="3.40.50.300">
    <property type="entry name" value="P-loop containing nucleotide triphosphate hydrolases"/>
    <property type="match status" value="1"/>
</dbReference>
<reference evidence="2" key="1">
    <citation type="submission" date="2021-02" db="EMBL/GenBank/DDBJ databases">
        <title>Skermanella TT6 skin isolate.</title>
        <authorList>
            <person name="Lee K."/>
            <person name="Ganzorig M."/>
        </authorList>
    </citation>
    <scope>NUCLEOTIDE SEQUENCE</scope>
    <source>
        <strain evidence="2">TT6</strain>
    </source>
</reference>
<dbReference type="InterPro" id="IPR003593">
    <property type="entry name" value="AAA+_ATPase"/>
</dbReference>
<gene>
    <name evidence="2" type="ORF">IGS68_00750</name>
</gene>
<sequence length="392" mass="41699">MPETKPAVVCSIPEIRSLLDLHLGALMENPGRARDIPPLMLWGPPGVGKSAVVRATCQDRGIGFVDIRLSQREPVDLRGLPVPRGDSVAWLLSSEWPRDPDSRGIILFDELTAADRTLQAAAYELILDRRLGDLYTVPPGWYIVAAGNRVGDYAVATSLSSALANRFCHVEVEADLEGWIGWALHAGIHPDVIGFLRYRPQCLFDMTGDTERGWPSPRSWARVAAELALLERGAMPPDSRARLLAVVAAGLVGQGAALEFLAFRTLAAPLPDAGSMLEGKLPVTVPGRADQRYALCAALAHHLRRRTDWPQLVGAFLRIGLALPSDFAALAMVDALRDRPAADMLAVIGHPLFAAWSRLHGGAVAAGLCGGATAIADAALAAAGLPLAGAAE</sequence>
<dbReference type="SUPFAM" id="SSF52540">
    <property type="entry name" value="P-loop containing nucleoside triphosphate hydrolases"/>
    <property type="match status" value="1"/>
</dbReference>